<keyword evidence="6" id="KW-0961">Cell wall biogenesis/degradation</keyword>
<dbReference type="PANTHER" id="PTHR21581:SF33">
    <property type="entry name" value="D-ALANYL-D-ALANINE CARBOXYPEPTIDASE DACB"/>
    <property type="match status" value="1"/>
</dbReference>
<dbReference type="PANTHER" id="PTHR21581">
    <property type="entry name" value="D-ALANYL-D-ALANINE CARBOXYPEPTIDASE"/>
    <property type="match status" value="1"/>
</dbReference>
<dbReference type="Pfam" id="PF00768">
    <property type="entry name" value="Peptidase_S11"/>
    <property type="match status" value="1"/>
</dbReference>
<evidence type="ECO:0000256" key="4">
    <source>
        <dbReference type="ARBA" id="ARBA00022960"/>
    </source>
</evidence>
<evidence type="ECO:0000313" key="11">
    <source>
        <dbReference type="EMBL" id="KKR28460.1"/>
    </source>
</evidence>
<dbReference type="PATRIC" id="fig|1618552.3.peg.1008"/>
<dbReference type="EMBL" id="LBXL01000049">
    <property type="protein sequence ID" value="KKR28460.1"/>
    <property type="molecule type" value="Genomic_DNA"/>
</dbReference>
<evidence type="ECO:0000256" key="1">
    <source>
        <dbReference type="ARBA" id="ARBA00007164"/>
    </source>
</evidence>
<evidence type="ECO:0000256" key="9">
    <source>
        <dbReference type="RuleBase" id="RU004016"/>
    </source>
</evidence>
<sequence>MGRVISVFLLVAIIAGGAYFYYKGDVFPQTSTPKIYGVSSDKAYINNWFPKANPNWQNRNSEDIYISAKSAMIADYDSGEILFAKNGAQQLPAASTIKIMTALVALENAKLSDKFIVSEYAVSIGENSMLLSAGEELTLEELLYGAMLVSGNDAAITIAEGIAGTERAFVEMMNEKAKEIGLSDTKYVNSTGLDEDGSKQYTTVYDMVTITRYAWENYPKFRDITSTYEKYITATNNHKEYLLYNDTNLLTSYPGVKGVKPGFTWDAGWCLVTYAESGGKKLLGVILGSEDRRGEMVLLLDYAFGRFGITVEHPGLDL</sequence>
<evidence type="ECO:0000256" key="5">
    <source>
        <dbReference type="ARBA" id="ARBA00022984"/>
    </source>
</evidence>
<dbReference type="AlphaFoldDB" id="A0A0G0S193"/>
<evidence type="ECO:0000256" key="7">
    <source>
        <dbReference type="PIRSR" id="PIRSR618044-1"/>
    </source>
</evidence>
<reference evidence="11 12" key="1">
    <citation type="journal article" date="2015" name="Nature">
        <title>rRNA introns, odd ribosomes, and small enigmatic genomes across a large radiation of phyla.</title>
        <authorList>
            <person name="Brown C.T."/>
            <person name="Hug L.A."/>
            <person name="Thomas B.C."/>
            <person name="Sharon I."/>
            <person name="Castelle C.J."/>
            <person name="Singh A."/>
            <person name="Wilkins M.J."/>
            <person name="Williams K.H."/>
            <person name="Banfield J.F."/>
        </authorList>
    </citation>
    <scope>NUCLEOTIDE SEQUENCE [LARGE SCALE GENOMIC DNA]</scope>
</reference>
<keyword evidence="11" id="KW-0121">Carboxypeptidase</keyword>
<keyword evidence="11" id="KW-0645">Protease</keyword>
<evidence type="ECO:0000256" key="6">
    <source>
        <dbReference type="ARBA" id="ARBA00023316"/>
    </source>
</evidence>
<evidence type="ECO:0000256" key="8">
    <source>
        <dbReference type="PIRSR" id="PIRSR618044-2"/>
    </source>
</evidence>
<feature type="active site" description="Acyl-ester intermediate" evidence="7">
    <location>
        <position position="95"/>
    </location>
</feature>
<dbReference type="SUPFAM" id="SSF56601">
    <property type="entry name" value="beta-lactamase/transpeptidase-like"/>
    <property type="match status" value="1"/>
</dbReference>
<evidence type="ECO:0000256" key="2">
    <source>
        <dbReference type="ARBA" id="ARBA00022729"/>
    </source>
</evidence>
<dbReference type="InterPro" id="IPR012338">
    <property type="entry name" value="Beta-lactam/transpept-like"/>
</dbReference>
<feature type="active site" description="Proton acceptor" evidence="7">
    <location>
        <position position="98"/>
    </location>
</feature>
<keyword evidence="2" id="KW-0732">Signal</keyword>
<protein>
    <submittedName>
        <fullName evidence="11">D-alanyl-D-alanine carboxypeptidase</fullName>
    </submittedName>
</protein>
<gene>
    <name evidence="11" type="ORF">UT61_C0049G0003</name>
</gene>
<dbReference type="Proteomes" id="UP000034793">
    <property type="component" value="Unassembled WGS sequence"/>
</dbReference>
<keyword evidence="5" id="KW-0573">Peptidoglycan synthesis</keyword>
<dbReference type="InterPro" id="IPR001967">
    <property type="entry name" value="Peptidase_S11_N"/>
</dbReference>
<dbReference type="GO" id="GO:0008360">
    <property type="term" value="P:regulation of cell shape"/>
    <property type="evidence" value="ECO:0007669"/>
    <property type="project" value="UniProtKB-KW"/>
</dbReference>
<dbReference type="GO" id="GO:0009252">
    <property type="term" value="P:peptidoglycan biosynthetic process"/>
    <property type="evidence" value="ECO:0007669"/>
    <property type="project" value="UniProtKB-KW"/>
</dbReference>
<evidence type="ECO:0000259" key="10">
    <source>
        <dbReference type="Pfam" id="PF00768"/>
    </source>
</evidence>
<proteinExistence type="inferred from homology"/>
<evidence type="ECO:0000256" key="3">
    <source>
        <dbReference type="ARBA" id="ARBA00022801"/>
    </source>
</evidence>
<keyword evidence="4" id="KW-0133">Cell shape</keyword>
<name>A0A0G0S193_9BACT</name>
<dbReference type="GO" id="GO:0006508">
    <property type="term" value="P:proteolysis"/>
    <property type="evidence" value="ECO:0007669"/>
    <property type="project" value="InterPro"/>
</dbReference>
<organism evidence="11 12">
    <name type="scientific">Candidatus Woesebacteria bacterium GW2011_GWA1_39_8</name>
    <dbReference type="NCBI Taxonomy" id="1618552"/>
    <lineage>
        <taxon>Bacteria</taxon>
        <taxon>Candidatus Woeseibacteriota</taxon>
    </lineage>
</organism>
<comment type="caution">
    <text evidence="11">The sequence shown here is derived from an EMBL/GenBank/DDBJ whole genome shotgun (WGS) entry which is preliminary data.</text>
</comment>
<keyword evidence="3" id="KW-0378">Hydrolase</keyword>
<dbReference type="Gene3D" id="3.40.710.10">
    <property type="entry name" value="DD-peptidase/beta-lactamase superfamily"/>
    <property type="match status" value="1"/>
</dbReference>
<dbReference type="InterPro" id="IPR018044">
    <property type="entry name" value="Peptidase_S11"/>
</dbReference>
<feature type="binding site" evidence="8">
    <location>
        <position position="260"/>
    </location>
    <ligand>
        <name>substrate</name>
    </ligand>
</feature>
<feature type="domain" description="Peptidase S11 D-alanyl-D-alanine carboxypeptidase A N-terminal" evidence="10">
    <location>
        <begin position="62"/>
        <end position="289"/>
    </location>
</feature>
<comment type="similarity">
    <text evidence="1 9">Belongs to the peptidase S11 family.</text>
</comment>
<dbReference type="GO" id="GO:0071555">
    <property type="term" value="P:cell wall organization"/>
    <property type="evidence" value="ECO:0007669"/>
    <property type="project" value="UniProtKB-KW"/>
</dbReference>
<accession>A0A0G0S193</accession>
<dbReference type="GO" id="GO:0009002">
    <property type="term" value="F:serine-type D-Ala-D-Ala carboxypeptidase activity"/>
    <property type="evidence" value="ECO:0007669"/>
    <property type="project" value="InterPro"/>
</dbReference>
<dbReference type="PRINTS" id="PR00725">
    <property type="entry name" value="DADACBPTASE1"/>
</dbReference>
<evidence type="ECO:0000313" key="12">
    <source>
        <dbReference type="Proteomes" id="UP000034793"/>
    </source>
</evidence>
<feature type="active site" evidence="7">
    <location>
        <position position="150"/>
    </location>
</feature>